<feature type="compositionally biased region" description="Polar residues" evidence="1">
    <location>
        <begin position="1"/>
        <end position="10"/>
    </location>
</feature>
<name>A0A2T1FYA7_9CYAN</name>
<evidence type="ECO:0000313" key="2">
    <source>
        <dbReference type="EMBL" id="PSB49978.1"/>
    </source>
</evidence>
<accession>A0A2T1FYA7</accession>
<organism evidence="2 3">
    <name type="scientific">Chamaesiphon polymorphus CCALA 037</name>
    <dbReference type="NCBI Taxonomy" id="2107692"/>
    <lineage>
        <taxon>Bacteria</taxon>
        <taxon>Bacillati</taxon>
        <taxon>Cyanobacteriota</taxon>
        <taxon>Cyanophyceae</taxon>
        <taxon>Gomontiellales</taxon>
        <taxon>Chamaesiphonaceae</taxon>
        <taxon>Chamaesiphon</taxon>
    </lineage>
</organism>
<reference evidence="2 3" key="1">
    <citation type="submission" date="2018-03" db="EMBL/GenBank/DDBJ databases">
        <title>The ancient ancestry and fast evolution of plastids.</title>
        <authorList>
            <person name="Moore K.R."/>
            <person name="Magnabosco C."/>
            <person name="Momper L."/>
            <person name="Gold D.A."/>
            <person name="Bosak T."/>
            <person name="Fournier G.P."/>
        </authorList>
    </citation>
    <scope>NUCLEOTIDE SEQUENCE [LARGE SCALE GENOMIC DNA]</scope>
    <source>
        <strain evidence="2 3">CCALA 037</strain>
    </source>
</reference>
<feature type="region of interest" description="Disordered" evidence="1">
    <location>
        <begin position="1"/>
        <end position="35"/>
    </location>
</feature>
<evidence type="ECO:0000256" key="1">
    <source>
        <dbReference type="SAM" id="MobiDB-lite"/>
    </source>
</evidence>
<protein>
    <submittedName>
        <fullName evidence="2">Uncharacterized protein</fullName>
    </submittedName>
</protein>
<dbReference type="AlphaFoldDB" id="A0A2T1FYA7"/>
<feature type="compositionally biased region" description="Basic and acidic residues" evidence="1">
    <location>
        <begin position="23"/>
        <end position="33"/>
    </location>
</feature>
<dbReference type="EMBL" id="PVWO01000419">
    <property type="protein sequence ID" value="PSB49978.1"/>
    <property type="molecule type" value="Genomic_DNA"/>
</dbReference>
<evidence type="ECO:0000313" key="3">
    <source>
        <dbReference type="Proteomes" id="UP000238937"/>
    </source>
</evidence>
<sequence>MKRLQLSTQRRYARISHLPLDPGRNRSEGKTLDRTQLSPRWINGLSVEAVARGTGLSLEEVQQLQQQLNSSVQS</sequence>
<proteinExistence type="predicted"/>
<comment type="caution">
    <text evidence="2">The sequence shown here is derived from an EMBL/GenBank/DDBJ whole genome shotgun (WGS) entry which is preliminary data.</text>
</comment>
<keyword evidence="3" id="KW-1185">Reference proteome</keyword>
<gene>
    <name evidence="2" type="ORF">C7B77_23325</name>
</gene>
<dbReference type="RefSeq" id="WP_106310573.1">
    <property type="nucleotide sequence ID" value="NZ_PVWO01000419.1"/>
</dbReference>
<dbReference type="Proteomes" id="UP000238937">
    <property type="component" value="Unassembled WGS sequence"/>
</dbReference>